<proteinExistence type="predicted"/>
<feature type="compositionally biased region" description="Basic and acidic residues" evidence="1">
    <location>
        <begin position="542"/>
        <end position="552"/>
    </location>
</feature>
<feature type="compositionally biased region" description="Acidic residues" evidence="1">
    <location>
        <begin position="428"/>
        <end position="443"/>
    </location>
</feature>
<dbReference type="Proteomes" id="UP001362999">
    <property type="component" value="Unassembled WGS sequence"/>
</dbReference>
<dbReference type="EMBL" id="JAWWNJ010000003">
    <property type="protein sequence ID" value="KAK7059884.1"/>
    <property type="molecule type" value="Genomic_DNA"/>
</dbReference>
<feature type="compositionally biased region" description="Low complexity" evidence="1">
    <location>
        <begin position="516"/>
        <end position="539"/>
    </location>
</feature>
<feature type="compositionally biased region" description="Low complexity" evidence="1">
    <location>
        <begin position="555"/>
        <end position="607"/>
    </location>
</feature>
<feature type="compositionally biased region" description="Basic and acidic residues" evidence="1">
    <location>
        <begin position="644"/>
        <end position="654"/>
    </location>
</feature>
<keyword evidence="3" id="KW-1185">Reference proteome</keyword>
<feature type="region of interest" description="Disordered" evidence="1">
    <location>
        <begin position="27"/>
        <end position="48"/>
    </location>
</feature>
<feature type="compositionally biased region" description="Low complexity" evidence="1">
    <location>
        <begin position="137"/>
        <end position="146"/>
    </location>
</feature>
<feature type="region of interest" description="Disordered" evidence="1">
    <location>
        <begin position="416"/>
        <end position="459"/>
    </location>
</feature>
<evidence type="ECO:0000256" key="1">
    <source>
        <dbReference type="SAM" id="MobiDB-lite"/>
    </source>
</evidence>
<feature type="compositionally biased region" description="Low complexity" evidence="1">
    <location>
        <begin position="315"/>
        <end position="329"/>
    </location>
</feature>
<feature type="compositionally biased region" description="Polar residues" evidence="1">
    <location>
        <begin position="339"/>
        <end position="359"/>
    </location>
</feature>
<reference evidence="2 3" key="1">
    <citation type="journal article" date="2024" name="J Genomics">
        <title>Draft genome sequencing and assembly of Favolaschia claudopus CIRM-BRFM 2984 isolated from oak limbs.</title>
        <authorList>
            <person name="Navarro D."/>
            <person name="Drula E."/>
            <person name="Chaduli D."/>
            <person name="Cazenave R."/>
            <person name="Ahrendt S."/>
            <person name="Wang J."/>
            <person name="Lipzen A."/>
            <person name="Daum C."/>
            <person name="Barry K."/>
            <person name="Grigoriev I.V."/>
            <person name="Favel A."/>
            <person name="Rosso M.N."/>
            <person name="Martin F."/>
        </authorList>
    </citation>
    <scope>NUCLEOTIDE SEQUENCE [LARGE SCALE GENOMIC DNA]</scope>
    <source>
        <strain evidence="2 3">CIRM-BRFM 2984</strain>
    </source>
</reference>
<feature type="compositionally biased region" description="Basic residues" evidence="1">
    <location>
        <begin position="655"/>
        <end position="665"/>
    </location>
</feature>
<protein>
    <submittedName>
        <fullName evidence="2">Uncharacterized protein</fullName>
    </submittedName>
</protein>
<feature type="compositionally biased region" description="Basic residues" evidence="1">
    <location>
        <begin position="632"/>
        <end position="643"/>
    </location>
</feature>
<evidence type="ECO:0000313" key="2">
    <source>
        <dbReference type="EMBL" id="KAK7059884.1"/>
    </source>
</evidence>
<sequence length="698" mass="74356">MSGILVVPSYDEDGQLCTSSTATLKSRRRKGVVDLHLPSPTPPPCITRSDSADWRLIHCSLTDSDSGSVDAQEEVFEFPRPPKGALETHATFFSRYSHSPQSSSDSSTPSLLSSHGSSHHPSSPTSSGPPTTPPTSPTLSLRGTTPGVVLVRPLSIRKRNATSPPPPKLPAVETDDTPYTDDSEFYAAAASTFVTLSRPPPPAPGFLLTHHHARAPSEVCGPRPRTRSPGSSRPATAPSSTPPVSALDGAENAAAILPRPPFPRRPPPPPPPSSSSHPLPASVLTPHTPPRSSSLQHSSPPPPPPPSSFRRVNGHQHSPSNSISSTSSPPRHRRVPNFSRPTSQIALLPSNSKSTSSTPDAFKCDSSMCDFPAASTRDSSYSLAAEYAAYAPLLRTPTPGVQVTFKFGGIRAGVDEEDGEIHVHPWTEDDDSDEEGEEDEEENTPYQLSPLIAPAPVPVPFSEDDEYFFFDDRGHRRGRSSWDADADHDAYGLLLCDEEERGFRGGRGSTESTDGSSYSHSLYPASSSNSHSAYTASSACEHTGDVTRRVPVEDSAASRASAFASPPSTTATSPPRLPLPSSSPTSTPTLRSHWSSSTLSTASHPPSSRTPSKQKRKSSESSSSSSLAFARRYLKGAGGRRGKGGKDMQDEMKNVHPKRPPKPRLRPMGAVSPRVFVEVKRESKSSGEYVVGAGAGAR</sequence>
<gene>
    <name evidence="2" type="ORF">R3P38DRAFT_973541</name>
</gene>
<feature type="region of interest" description="Disordered" evidence="1">
    <location>
        <begin position="195"/>
        <end position="364"/>
    </location>
</feature>
<organism evidence="2 3">
    <name type="scientific">Favolaschia claudopus</name>
    <dbReference type="NCBI Taxonomy" id="2862362"/>
    <lineage>
        <taxon>Eukaryota</taxon>
        <taxon>Fungi</taxon>
        <taxon>Dikarya</taxon>
        <taxon>Basidiomycota</taxon>
        <taxon>Agaricomycotina</taxon>
        <taxon>Agaricomycetes</taxon>
        <taxon>Agaricomycetidae</taxon>
        <taxon>Agaricales</taxon>
        <taxon>Marasmiineae</taxon>
        <taxon>Mycenaceae</taxon>
        <taxon>Favolaschia</taxon>
    </lineage>
</organism>
<feature type="region of interest" description="Disordered" evidence="1">
    <location>
        <begin position="63"/>
        <end position="84"/>
    </location>
</feature>
<feature type="compositionally biased region" description="Low complexity" evidence="1">
    <location>
        <begin position="221"/>
        <end position="243"/>
    </location>
</feature>
<name>A0AAW0E3S5_9AGAR</name>
<accession>A0AAW0E3S5</accession>
<feature type="compositionally biased region" description="Acidic residues" evidence="1">
    <location>
        <begin position="173"/>
        <end position="183"/>
    </location>
</feature>
<dbReference type="AlphaFoldDB" id="A0AAW0E3S5"/>
<feature type="region of interest" description="Disordered" evidence="1">
    <location>
        <begin position="498"/>
        <end position="672"/>
    </location>
</feature>
<feature type="compositionally biased region" description="Pro residues" evidence="1">
    <location>
        <begin position="258"/>
        <end position="273"/>
    </location>
</feature>
<feature type="compositionally biased region" description="Low complexity" evidence="1">
    <location>
        <begin position="97"/>
        <end position="129"/>
    </location>
</feature>
<evidence type="ECO:0000313" key="3">
    <source>
        <dbReference type="Proteomes" id="UP001362999"/>
    </source>
</evidence>
<comment type="caution">
    <text evidence="2">The sequence shown here is derived from an EMBL/GenBank/DDBJ whole genome shotgun (WGS) entry which is preliminary data.</text>
</comment>
<feature type="region of interest" description="Disordered" evidence="1">
    <location>
        <begin position="96"/>
        <end position="183"/>
    </location>
</feature>